<dbReference type="SMART" id="SM00340">
    <property type="entry name" value="HALZ"/>
    <property type="match status" value="1"/>
</dbReference>
<proteinExistence type="inferred from homology"/>
<keyword evidence="3" id="KW-0805">Transcription regulation</keyword>
<feature type="compositionally biased region" description="Basic and acidic residues" evidence="11">
    <location>
        <begin position="46"/>
        <end position="55"/>
    </location>
</feature>
<dbReference type="PRINTS" id="PR00031">
    <property type="entry name" value="HTHREPRESSR"/>
</dbReference>
<dbReference type="Gene3D" id="1.10.10.60">
    <property type="entry name" value="Homeodomain-like"/>
    <property type="match status" value="1"/>
</dbReference>
<evidence type="ECO:0000256" key="10">
    <source>
        <dbReference type="SAM" id="Coils"/>
    </source>
</evidence>
<evidence type="ECO:0000259" key="12">
    <source>
        <dbReference type="PROSITE" id="PS50071"/>
    </source>
</evidence>
<evidence type="ECO:0000256" key="11">
    <source>
        <dbReference type="SAM" id="MobiDB-lite"/>
    </source>
</evidence>
<comment type="similarity">
    <text evidence="2">Belongs to the HD-ZIP homeobox family. Class II subfamily.</text>
</comment>
<evidence type="ECO:0000313" key="14">
    <source>
        <dbReference type="RefSeq" id="XP_071912102.1"/>
    </source>
</evidence>
<feature type="region of interest" description="Disordered" evidence="11">
    <location>
        <begin position="36"/>
        <end position="60"/>
    </location>
</feature>
<keyword evidence="7 8" id="KW-0539">Nucleus</keyword>
<dbReference type="InterPro" id="IPR000047">
    <property type="entry name" value="HTH_motif"/>
</dbReference>
<sequence>MVDDDFCNTKLALGIGTSSGNSVPKPDKRALSLDLSLVDEGQSSRNSEDNGGESRKKLRLSKEQTAVLEDSFKKHTTLNTHVTKFLKVKRIAIKCREKYMIRRDQITSLEDAQKIELAARLGLKPRQVEVWFQNRRARTKLKQTETDCELWRNHCDNLREENGKLKKEIDDLKALRAAFYAQITNCVGISVCPSCKKVQGVATKGSSSGDGKHERNATAAAASGDVVQSPKYKHSGLKIRG</sequence>
<dbReference type="InterPro" id="IPR003106">
    <property type="entry name" value="Leu_zip_homeo"/>
</dbReference>
<feature type="compositionally biased region" description="Basic residues" evidence="11">
    <location>
        <begin position="231"/>
        <end position="241"/>
    </location>
</feature>
<evidence type="ECO:0000256" key="7">
    <source>
        <dbReference type="ARBA" id="ARBA00023242"/>
    </source>
</evidence>
<evidence type="ECO:0000256" key="5">
    <source>
        <dbReference type="ARBA" id="ARBA00023155"/>
    </source>
</evidence>
<keyword evidence="10" id="KW-0175">Coiled coil</keyword>
<gene>
    <name evidence="14" type="primary">LOC113695403</name>
</gene>
<dbReference type="PANTHER" id="PTHR45714">
    <property type="entry name" value="HOMEOBOX-LEUCINE ZIPPER PROTEIN HAT14"/>
    <property type="match status" value="1"/>
</dbReference>
<keyword evidence="5 8" id="KW-0371">Homeobox</keyword>
<dbReference type="Pfam" id="PF02183">
    <property type="entry name" value="HALZ"/>
    <property type="match status" value="1"/>
</dbReference>
<comment type="subcellular location">
    <subcellularLocation>
        <location evidence="1 8 9">Nucleus</location>
    </subcellularLocation>
</comment>
<evidence type="ECO:0000256" key="1">
    <source>
        <dbReference type="ARBA" id="ARBA00004123"/>
    </source>
</evidence>
<protein>
    <submittedName>
        <fullName evidence="14">Homeobox-leucine zipper protein HAT14-like</fullName>
    </submittedName>
</protein>
<evidence type="ECO:0000256" key="9">
    <source>
        <dbReference type="RuleBase" id="RU000682"/>
    </source>
</evidence>
<dbReference type="SMART" id="SM00389">
    <property type="entry name" value="HOX"/>
    <property type="match status" value="1"/>
</dbReference>
<dbReference type="InterPro" id="IPR050762">
    <property type="entry name" value="HD-ZIP_Homeobox_LZ_Class_II"/>
</dbReference>
<dbReference type="Proteomes" id="UP001652660">
    <property type="component" value="Chromosome 6e"/>
</dbReference>
<dbReference type="RefSeq" id="XP_071912102.1">
    <property type="nucleotide sequence ID" value="XM_072056001.1"/>
</dbReference>
<evidence type="ECO:0000256" key="4">
    <source>
        <dbReference type="ARBA" id="ARBA00023125"/>
    </source>
</evidence>
<keyword evidence="6" id="KW-0804">Transcription</keyword>
<dbReference type="SUPFAM" id="SSF46689">
    <property type="entry name" value="Homeodomain-like"/>
    <property type="match status" value="1"/>
</dbReference>
<dbReference type="InterPro" id="IPR001356">
    <property type="entry name" value="HD"/>
</dbReference>
<keyword evidence="4 8" id="KW-0238">DNA-binding</keyword>
<feature type="domain" description="Homeobox" evidence="12">
    <location>
        <begin position="51"/>
        <end position="142"/>
    </location>
</feature>
<dbReference type="PANTHER" id="PTHR45714:SF34">
    <property type="entry name" value="HOMEOBOX-LEUCINE ZIPPER PROTEIN HAT9"/>
    <property type="match status" value="1"/>
</dbReference>
<evidence type="ECO:0000256" key="8">
    <source>
        <dbReference type="PROSITE-ProRule" id="PRU00108"/>
    </source>
</evidence>
<accession>A0ABM4UXT7</accession>
<dbReference type="InterPro" id="IPR009057">
    <property type="entry name" value="Homeodomain-like_sf"/>
</dbReference>
<feature type="region of interest" description="Disordered" evidence="11">
    <location>
        <begin position="202"/>
        <end position="241"/>
    </location>
</feature>
<keyword evidence="13" id="KW-1185">Reference proteome</keyword>
<evidence type="ECO:0000256" key="2">
    <source>
        <dbReference type="ARBA" id="ARBA00006074"/>
    </source>
</evidence>
<evidence type="ECO:0000256" key="3">
    <source>
        <dbReference type="ARBA" id="ARBA00023015"/>
    </source>
</evidence>
<dbReference type="PROSITE" id="PS00027">
    <property type="entry name" value="HOMEOBOX_1"/>
    <property type="match status" value="1"/>
</dbReference>
<feature type="DNA-binding region" description="Homeobox" evidence="8">
    <location>
        <begin position="53"/>
        <end position="143"/>
    </location>
</feature>
<evidence type="ECO:0000256" key="6">
    <source>
        <dbReference type="ARBA" id="ARBA00023163"/>
    </source>
</evidence>
<dbReference type="PROSITE" id="PS50071">
    <property type="entry name" value="HOMEOBOX_2"/>
    <property type="match status" value="1"/>
</dbReference>
<dbReference type="GeneID" id="113695403"/>
<dbReference type="Pfam" id="PF00046">
    <property type="entry name" value="Homeodomain"/>
    <property type="match status" value="1"/>
</dbReference>
<feature type="coiled-coil region" evidence="10">
    <location>
        <begin position="141"/>
        <end position="178"/>
    </location>
</feature>
<organism evidence="13 14">
    <name type="scientific">Coffea arabica</name>
    <name type="common">Arabian coffee</name>
    <dbReference type="NCBI Taxonomy" id="13443"/>
    <lineage>
        <taxon>Eukaryota</taxon>
        <taxon>Viridiplantae</taxon>
        <taxon>Streptophyta</taxon>
        <taxon>Embryophyta</taxon>
        <taxon>Tracheophyta</taxon>
        <taxon>Spermatophyta</taxon>
        <taxon>Magnoliopsida</taxon>
        <taxon>eudicotyledons</taxon>
        <taxon>Gunneridae</taxon>
        <taxon>Pentapetalae</taxon>
        <taxon>asterids</taxon>
        <taxon>lamiids</taxon>
        <taxon>Gentianales</taxon>
        <taxon>Rubiaceae</taxon>
        <taxon>Ixoroideae</taxon>
        <taxon>Gardenieae complex</taxon>
        <taxon>Bertiereae - Coffeeae clade</taxon>
        <taxon>Coffeeae</taxon>
        <taxon>Coffea</taxon>
    </lineage>
</organism>
<name>A0ABM4UXT7_COFAR</name>
<dbReference type="InterPro" id="IPR017970">
    <property type="entry name" value="Homeobox_CS"/>
</dbReference>
<dbReference type="CDD" id="cd00086">
    <property type="entry name" value="homeodomain"/>
    <property type="match status" value="1"/>
</dbReference>
<evidence type="ECO:0000313" key="13">
    <source>
        <dbReference type="Proteomes" id="UP001652660"/>
    </source>
</evidence>
<reference evidence="14" key="1">
    <citation type="submission" date="2025-08" db="UniProtKB">
        <authorList>
            <consortium name="RefSeq"/>
        </authorList>
    </citation>
    <scope>IDENTIFICATION</scope>
    <source>
        <tissue evidence="14">Leaves</tissue>
    </source>
</reference>